<gene>
    <name evidence="1" type="ORF">HII31_06732</name>
</gene>
<dbReference type="AlphaFoldDB" id="A0A8H6VIS4"/>
<name>A0A8H6VIS4_9PEZI</name>
<accession>A0A8H6VIS4</accession>
<evidence type="ECO:0000313" key="1">
    <source>
        <dbReference type="EMBL" id="KAF7191922.1"/>
    </source>
</evidence>
<dbReference type="Proteomes" id="UP000660729">
    <property type="component" value="Unassembled WGS sequence"/>
</dbReference>
<proteinExistence type="predicted"/>
<evidence type="ECO:0000313" key="2">
    <source>
        <dbReference type="Proteomes" id="UP000660729"/>
    </source>
</evidence>
<protein>
    <submittedName>
        <fullName evidence="1">Uncharacterized protein</fullName>
    </submittedName>
</protein>
<dbReference type="EMBL" id="JABCIY010000153">
    <property type="protein sequence ID" value="KAF7191922.1"/>
    <property type="molecule type" value="Genomic_DNA"/>
</dbReference>
<reference evidence="1" key="1">
    <citation type="submission" date="2020-04" db="EMBL/GenBank/DDBJ databases">
        <title>Draft genome resource of the tomato pathogen Pseudocercospora fuligena.</title>
        <authorList>
            <person name="Zaccaron A."/>
        </authorList>
    </citation>
    <scope>NUCLEOTIDE SEQUENCE</scope>
    <source>
        <strain evidence="1">PF001</strain>
    </source>
</reference>
<keyword evidence="2" id="KW-1185">Reference proteome</keyword>
<comment type="caution">
    <text evidence="1">The sequence shown here is derived from an EMBL/GenBank/DDBJ whole genome shotgun (WGS) entry which is preliminary data.</text>
</comment>
<organism evidence="1 2">
    <name type="scientific">Pseudocercospora fuligena</name>
    <dbReference type="NCBI Taxonomy" id="685502"/>
    <lineage>
        <taxon>Eukaryota</taxon>
        <taxon>Fungi</taxon>
        <taxon>Dikarya</taxon>
        <taxon>Ascomycota</taxon>
        <taxon>Pezizomycotina</taxon>
        <taxon>Dothideomycetes</taxon>
        <taxon>Dothideomycetidae</taxon>
        <taxon>Mycosphaerellales</taxon>
        <taxon>Mycosphaerellaceae</taxon>
        <taxon>Pseudocercospora</taxon>
    </lineage>
</organism>
<sequence>MVQYRDEQLSLLPSQLWELPLPLSFDLWSKVRNELKSKGTSIRSYAPDAYLKHLNMRMECGLVLYETCTIEELQGFCARRGIPIPLSDSLTTPARKQRSLITRLKTADKKTDFQRFLDLPPELRVQIYVHYFTQVRNSLPAEDKDQAFSQPPITTVSRIIRKEALPEYYKIFTPSFEFVTTVTTHAFLGPSCHWAEKFIGKAHQDSMDQVQSLDLIGTIVHPVTDLYTRRHTSWQIKLDLHAGKAEVYVKDFERHWPRVKTMIFADKTLSRVQEIIKARVEDFVNQRKSPEGKIQLRPQDVGAFEALFRSVT</sequence>
<dbReference type="OrthoDB" id="3634800at2759"/>